<evidence type="ECO:0000313" key="3">
    <source>
        <dbReference type="Proteomes" id="UP000323994"/>
    </source>
</evidence>
<evidence type="ECO:0000313" key="2">
    <source>
        <dbReference type="EMBL" id="KAA6436933.1"/>
    </source>
</evidence>
<dbReference type="Pfam" id="PF00117">
    <property type="entry name" value="GATase"/>
    <property type="match status" value="1"/>
</dbReference>
<dbReference type="AlphaFoldDB" id="A0A5M8QR13"/>
<accession>A0A5M8QR13</accession>
<dbReference type="SUPFAM" id="SSF52317">
    <property type="entry name" value="Class I glutamine amidotransferase-like"/>
    <property type="match status" value="1"/>
</dbReference>
<protein>
    <submittedName>
        <fullName evidence="2">GMP synthase</fullName>
    </submittedName>
</protein>
<dbReference type="InterPro" id="IPR017926">
    <property type="entry name" value="GATASE"/>
</dbReference>
<evidence type="ECO:0000259" key="1">
    <source>
        <dbReference type="Pfam" id="PF00117"/>
    </source>
</evidence>
<dbReference type="PROSITE" id="PS51273">
    <property type="entry name" value="GATASE_TYPE_1"/>
    <property type="match status" value="1"/>
</dbReference>
<organism evidence="2 3">
    <name type="scientific">Dyadobacter flavalbus</name>
    <dbReference type="NCBI Taxonomy" id="2579942"/>
    <lineage>
        <taxon>Bacteria</taxon>
        <taxon>Pseudomonadati</taxon>
        <taxon>Bacteroidota</taxon>
        <taxon>Cytophagia</taxon>
        <taxon>Cytophagales</taxon>
        <taxon>Spirosomataceae</taxon>
        <taxon>Dyadobacter</taxon>
    </lineage>
</organism>
<dbReference type="OrthoDB" id="639921at2"/>
<dbReference type="Gene3D" id="3.40.50.880">
    <property type="match status" value="1"/>
</dbReference>
<sequence length="284" mass="32672">MNTNHKHFHIAILDMYSGVDNEGMRCIKKIITAFGEQEAIPVTYTIFDVRQKLEVPGMEFDAYISTGGPGNPAPVGEAWERKFFSFLDQLLHFNQNRRNRTKKHLFLICHSFQMACIHWQLAAVSKRRKTSFGTFPVHKTLSGRKDPLLNALEDPFYIVDSRDFQVTQPNQQMFESMGAKLLCLEKIRPHVPLERAVMAIRFSNEIVGTQFHPEADAEGMLRYFLREDKKTSIIANYGEAKYNDMIRNLNDSEKIMRTEAVIIPSFLKNAYQKTFTQAVTADLA</sequence>
<keyword evidence="3" id="KW-1185">Reference proteome</keyword>
<dbReference type="InterPro" id="IPR029062">
    <property type="entry name" value="Class_I_gatase-like"/>
</dbReference>
<reference evidence="2 3" key="1">
    <citation type="submission" date="2019-05" db="EMBL/GenBank/DDBJ databases">
        <authorList>
            <person name="Qu J.-H."/>
        </authorList>
    </citation>
    <scope>NUCLEOTIDE SEQUENCE [LARGE SCALE GENOMIC DNA]</scope>
    <source>
        <strain evidence="2 3">NS28</strain>
    </source>
</reference>
<gene>
    <name evidence="2" type="ORF">FEM33_19605</name>
</gene>
<dbReference type="Proteomes" id="UP000323994">
    <property type="component" value="Unassembled WGS sequence"/>
</dbReference>
<proteinExistence type="predicted"/>
<name>A0A5M8QR13_9BACT</name>
<feature type="domain" description="Glutamine amidotransferase" evidence="1">
    <location>
        <begin position="42"/>
        <end position="217"/>
    </location>
</feature>
<dbReference type="EMBL" id="VBSN01000059">
    <property type="protein sequence ID" value="KAA6436933.1"/>
    <property type="molecule type" value="Genomic_DNA"/>
</dbReference>
<comment type="caution">
    <text evidence="2">The sequence shown here is derived from an EMBL/GenBank/DDBJ whole genome shotgun (WGS) entry which is preliminary data.</text>
</comment>
<dbReference type="RefSeq" id="WP_139013694.1">
    <property type="nucleotide sequence ID" value="NZ_VBSN01000059.1"/>
</dbReference>